<feature type="region of interest" description="Disordered" evidence="1">
    <location>
        <begin position="84"/>
        <end position="108"/>
    </location>
</feature>
<dbReference type="Proteomes" id="UP001432322">
    <property type="component" value="Unassembled WGS sequence"/>
</dbReference>
<proteinExistence type="predicted"/>
<evidence type="ECO:0000256" key="1">
    <source>
        <dbReference type="SAM" id="MobiDB-lite"/>
    </source>
</evidence>
<feature type="non-terminal residue" evidence="2">
    <location>
        <position position="1"/>
    </location>
</feature>
<evidence type="ECO:0000313" key="3">
    <source>
        <dbReference type="Proteomes" id="UP001432322"/>
    </source>
</evidence>
<comment type="caution">
    <text evidence="2">The sequence shown here is derived from an EMBL/GenBank/DDBJ whole genome shotgun (WGS) entry which is preliminary data.</text>
</comment>
<keyword evidence="3" id="KW-1185">Reference proteome</keyword>
<sequence length="108" mass="12202">LYDASTVLSHPRSSPRCSSGQPRLQEVFFRARLSWTSVEESVGRHRIRARVEDLHDAVGRAVEGDRGGRVGWLLRRRRYGLPPQLLQQGLHGDDGHPPERQGISGELR</sequence>
<protein>
    <submittedName>
        <fullName evidence="2">Uncharacterized protein</fullName>
    </submittedName>
</protein>
<organism evidence="2 3">
    <name type="scientific">Pristionchus fissidentatus</name>
    <dbReference type="NCBI Taxonomy" id="1538716"/>
    <lineage>
        <taxon>Eukaryota</taxon>
        <taxon>Metazoa</taxon>
        <taxon>Ecdysozoa</taxon>
        <taxon>Nematoda</taxon>
        <taxon>Chromadorea</taxon>
        <taxon>Rhabditida</taxon>
        <taxon>Rhabditina</taxon>
        <taxon>Diplogasteromorpha</taxon>
        <taxon>Diplogasteroidea</taxon>
        <taxon>Neodiplogasteridae</taxon>
        <taxon>Pristionchus</taxon>
    </lineage>
</organism>
<reference evidence="2" key="1">
    <citation type="submission" date="2023-10" db="EMBL/GenBank/DDBJ databases">
        <title>Genome assembly of Pristionchus species.</title>
        <authorList>
            <person name="Yoshida K."/>
            <person name="Sommer R.J."/>
        </authorList>
    </citation>
    <scope>NUCLEOTIDE SEQUENCE</scope>
    <source>
        <strain evidence="2">RS5133</strain>
    </source>
</reference>
<name>A0AAV5X0R1_9BILA</name>
<accession>A0AAV5X0R1</accession>
<gene>
    <name evidence="2" type="ORF">PFISCL1PPCAC_27950</name>
</gene>
<feature type="region of interest" description="Disordered" evidence="1">
    <location>
        <begin position="1"/>
        <end position="21"/>
    </location>
</feature>
<dbReference type="AlphaFoldDB" id="A0AAV5X0R1"/>
<dbReference type="EMBL" id="BTSY01000007">
    <property type="protein sequence ID" value="GMT36653.1"/>
    <property type="molecule type" value="Genomic_DNA"/>
</dbReference>
<evidence type="ECO:0000313" key="2">
    <source>
        <dbReference type="EMBL" id="GMT36653.1"/>
    </source>
</evidence>